<comment type="caution">
    <text evidence="1">The sequence shown here is derived from an EMBL/GenBank/DDBJ whole genome shotgun (WGS) entry which is preliminary data.</text>
</comment>
<gene>
    <name evidence="1" type="ORF">GA560_04365</name>
</gene>
<dbReference type="AlphaFoldDB" id="A0A1Y4VG58"/>
<accession>A0A1Y4VG58</accession>
<evidence type="ECO:0000313" key="1">
    <source>
        <dbReference type="EMBL" id="KAB6085787.1"/>
    </source>
</evidence>
<dbReference type="Proteomes" id="UP000474077">
    <property type="component" value="Unassembled WGS sequence"/>
</dbReference>
<reference evidence="1 2" key="1">
    <citation type="journal article" date="2019" name="Nat. Med.">
        <title>A library of human gut bacterial isolates paired with longitudinal multiomics data enables mechanistic microbiome research.</title>
        <authorList>
            <person name="Poyet M."/>
            <person name="Groussin M."/>
            <person name="Gibbons S.M."/>
            <person name="Avila-Pacheco J."/>
            <person name="Jiang X."/>
            <person name="Kearney S.M."/>
            <person name="Perrotta A.R."/>
            <person name="Berdy B."/>
            <person name="Zhao S."/>
            <person name="Lieberman T.D."/>
            <person name="Swanson P.K."/>
            <person name="Smith M."/>
            <person name="Roesemann S."/>
            <person name="Alexander J.E."/>
            <person name="Rich S.A."/>
            <person name="Livny J."/>
            <person name="Vlamakis H."/>
            <person name="Clish C."/>
            <person name="Bullock K."/>
            <person name="Deik A."/>
            <person name="Scott J."/>
            <person name="Pierce K.A."/>
            <person name="Xavier R.J."/>
            <person name="Alm E.J."/>
        </authorList>
    </citation>
    <scope>NUCLEOTIDE SEQUENCE [LARGE SCALE GENOMIC DNA]</scope>
    <source>
        <strain evidence="1 2">BIOML-A73</strain>
    </source>
</reference>
<name>A0A1Y4VG58_9BACE</name>
<dbReference type="EMBL" id="WDER01000007">
    <property type="protein sequence ID" value="KAB6085787.1"/>
    <property type="molecule type" value="Genomic_DNA"/>
</dbReference>
<evidence type="ECO:0000313" key="2">
    <source>
        <dbReference type="Proteomes" id="UP000474077"/>
    </source>
</evidence>
<sequence>MIYYLNGTKIGFFCGKWNSFFYLCFSRNLQILFLSLWMMLKNSIFICFKFLNRKLYVDFWKYYSCF</sequence>
<protein>
    <submittedName>
        <fullName evidence="1">Uncharacterized protein</fullName>
    </submittedName>
</protein>
<organism evidence="1 2">
    <name type="scientific">Bacteroides xylanisolvens</name>
    <dbReference type="NCBI Taxonomy" id="371601"/>
    <lineage>
        <taxon>Bacteria</taxon>
        <taxon>Pseudomonadati</taxon>
        <taxon>Bacteroidota</taxon>
        <taxon>Bacteroidia</taxon>
        <taxon>Bacteroidales</taxon>
        <taxon>Bacteroidaceae</taxon>
        <taxon>Bacteroides</taxon>
    </lineage>
</organism>
<proteinExistence type="predicted"/>